<dbReference type="AlphaFoldDB" id="A0A6G4TSY7"/>
<dbReference type="SUPFAM" id="SSF90002">
    <property type="entry name" value="Hypothetical protein YjiA, C-terminal domain"/>
    <property type="match status" value="1"/>
</dbReference>
<dbReference type="SMART" id="SM00833">
    <property type="entry name" value="CobW_C"/>
    <property type="match status" value="1"/>
</dbReference>
<proteinExistence type="predicted"/>
<dbReference type="Gene3D" id="3.40.50.300">
    <property type="entry name" value="P-loop containing nucleotide triphosphate hydrolases"/>
    <property type="match status" value="1"/>
</dbReference>
<sequence length="388" mass="41352">MGEREAGKAAPVPVVIVAGLHSEARTQAVEQLLREVPGAVAVHHDLRAPEDGRVLRTVRDAGGVRDWGRPRMRSDCTCCAVRDDLVPTLLSLTGGAYPLIVVDLWDSVEPQGIAELIAGAPEGSVELVGVVTAVDTDSLLPFLTCGDDLDEQGLALGPGDRRTVADTFARQLEYPPVLAVGCAGVAEPADAVLLEQLHGTARRYRLGSAGLVPAALGGFDAEAAAERQHPACALLPQPAYAFGVGTVVWQRRRPLHPGRLYAALEDITCAAVRSRGRVWLADRPDTLLSWDATGGALCIEQAGPWLAALPDGAWPLEPPARTVAAALDWHPEHGDRAQHLTFTGPDLDREQLLRLLDSCLLTDTEYEAGRASWRTLSTAFDELLGTPA</sequence>
<dbReference type="PANTHER" id="PTHR43603">
    <property type="entry name" value="COBW DOMAIN-CONTAINING PROTEIN DDB_G0274527"/>
    <property type="match status" value="1"/>
</dbReference>
<organism evidence="2 3">
    <name type="scientific">Streptomyces coryli</name>
    <dbReference type="NCBI Taxonomy" id="1128680"/>
    <lineage>
        <taxon>Bacteria</taxon>
        <taxon>Bacillati</taxon>
        <taxon>Actinomycetota</taxon>
        <taxon>Actinomycetes</taxon>
        <taxon>Kitasatosporales</taxon>
        <taxon>Streptomycetaceae</taxon>
        <taxon>Streptomyces</taxon>
    </lineage>
</organism>
<gene>
    <name evidence="2" type="ORF">G5C51_01855</name>
</gene>
<protein>
    <submittedName>
        <fullName evidence="2">Cobalamin biosynthesis protein CobW</fullName>
    </submittedName>
</protein>
<reference evidence="2 3" key="1">
    <citation type="submission" date="2020-02" db="EMBL/GenBank/DDBJ databases">
        <title>Whole-genome analyses of novel actinobacteria.</title>
        <authorList>
            <person name="Sahin N."/>
        </authorList>
    </citation>
    <scope>NUCLEOTIDE SEQUENCE [LARGE SCALE GENOMIC DNA]</scope>
    <source>
        <strain evidence="2 3">A7024</strain>
    </source>
</reference>
<dbReference type="PANTHER" id="PTHR43603:SF1">
    <property type="entry name" value="ZINC-REGULATED GTPASE METALLOPROTEIN ACTIVATOR 1"/>
    <property type="match status" value="1"/>
</dbReference>
<dbReference type="InterPro" id="IPR051927">
    <property type="entry name" value="Zn_Chap_cDPG_Synth"/>
</dbReference>
<feature type="domain" description="CobW C-terminal" evidence="1">
    <location>
        <begin position="244"/>
        <end position="360"/>
    </location>
</feature>
<comment type="caution">
    <text evidence="2">The sequence shown here is derived from an EMBL/GenBank/DDBJ whole genome shotgun (WGS) entry which is preliminary data.</text>
</comment>
<evidence type="ECO:0000259" key="1">
    <source>
        <dbReference type="SMART" id="SM00833"/>
    </source>
</evidence>
<keyword evidence="3" id="KW-1185">Reference proteome</keyword>
<name>A0A6G4TSY7_9ACTN</name>
<dbReference type="Proteomes" id="UP000481583">
    <property type="component" value="Unassembled WGS sequence"/>
</dbReference>
<evidence type="ECO:0000313" key="2">
    <source>
        <dbReference type="EMBL" id="NGN62650.1"/>
    </source>
</evidence>
<dbReference type="InterPro" id="IPR027417">
    <property type="entry name" value="P-loop_NTPase"/>
</dbReference>
<dbReference type="InterPro" id="IPR011629">
    <property type="entry name" value="CobW-like_C"/>
</dbReference>
<dbReference type="RefSeq" id="WP_165230392.1">
    <property type="nucleotide sequence ID" value="NZ_JAAKZV010000003.1"/>
</dbReference>
<dbReference type="Pfam" id="PF07683">
    <property type="entry name" value="CobW_C"/>
    <property type="match status" value="1"/>
</dbReference>
<evidence type="ECO:0000313" key="3">
    <source>
        <dbReference type="Proteomes" id="UP000481583"/>
    </source>
</evidence>
<accession>A0A6G4TSY7</accession>
<dbReference type="EMBL" id="JAAKZV010000003">
    <property type="protein sequence ID" value="NGN62650.1"/>
    <property type="molecule type" value="Genomic_DNA"/>
</dbReference>